<protein>
    <submittedName>
        <fullName evidence="2">Uncharacterized protein</fullName>
    </submittedName>
</protein>
<evidence type="ECO:0000313" key="2">
    <source>
        <dbReference type="EMBL" id="KAF2203841.1"/>
    </source>
</evidence>
<accession>A0A9P4MUN4</accession>
<keyword evidence="1" id="KW-0812">Transmembrane</keyword>
<proteinExistence type="predicted"/>
<evidence type="ECO:0000313" key="3">
    <source>
        <dbReference type="Proteomes" id="UP000799536"/>
    </source>
</evidence>
<keyword evidence="1" id="KW-0472">Membrane</keyword>
<dbReference type="Proteomes" id="UP000799536">
    <property type="component" value="Unassembled WGS sequence"/>
</dbReference>
<keyword evidence="3" id="KW-1185">Reference proteome</keyword>
<dbReference type="OrthoDB" id="10409358at2759"/>
<feature type="transmembrane region" description="Helical" evidence="1">
    <location>
        <begin position="53"/>
        <end position="71"/>
    </location>
</feature>
<name>A0A9P4MUN4_9PLEO</name>
<dbReference type="AlphaFoldDB" id="A0A9P4MUN4"/>
<evidence type="ECO:0000256" key="1">
    <source>
        <dbReference type="SAM" id="Phobius"/>
    </source>
</evidence>
<dbReference type="EMBL" id="ML993892">
    <property type="protein sequence ID" value="KAF2203841.1"/>
    <property type="molecule type" value="Genomic_DNA"/>
</dbReference>
<reference evidence="2" key="1">
    <citation type="journal article" date="2020" name="Stud. Mycol.">
        <title>101 Dothideomycetes genomes: a test case for predicting lifestyles and emergence of pathogens.</title>
        <authorList>
            <person name="Haridas S."/>
            <person name="Albert R."/>
            <person name="Binder M."/>
            <person name="Bloem J."/>
            <person name="Labutti K."/>
            <person name="Salamov A."/>
            <person name="Andreopoulos B."/>
            <person name="Baker S."/>
            <person name="Barry K."/>
            <person name="Bills G."/>
            <person name="Bluhm B."/>
            <person name="Cannon C."/>
            <person name="Castanera R."/>
            <person name="Culley D."/>
            <person name="Daum C."/>
            <person name="Ezra D."/>
            <person name="Gonzalez J."/>
            <person name="Henrissat B."/>
            <person name="Kuo A."/>
            <person name="Liang C."/>
            <person name="Lipzen A."/>
            <person name="Lutzoni F."/>
            <person name="Magnuson J."/>
            <person name="Mondo S."/>
            <person name="Nolan M."/>
            <person name="Ohm R."/>
            <person name="Pangilinan J."/>
            <person name="Park H.-J."/>
            <person name="Ramirez L."/>
            <person name="Alfaro M."/>
            <person name="Sun H."/>
            <person name="Tritt A."/>
            <person name="Yoshinaga Y."/>
            <person name="Zwiers L.-H."/>
            <person name="Turgeon B."/>
            <person name="Goodwin S."/>
            <person name="Spatafora J."/>
            <person name="Crous P."/>
            <person name="Grigoriev I."/>
        </authorList>
    </citation>
    <scope>NUCLEOTIDE SEQUENCE</scope>
    <source>
        <strain evidence="2">ATCC 74209</strain>
    </source>
</reference>
<organism evidence="2 3">
    <name type="scientific">Delitschia confertaspora ATCC 74209</name>
    <dbReference type="NCBI Taxonomy" id="1513339"/>
    <lineage>
        <taxon>Eukaryota</taxon>
        <taxon>Fungi</taxon>
        <taxon>Dikarya</taxon>
        <taxon>Ascomycota</taxon>
        <taxon>Pezizomycotina</taxon>
        <taxon>Dothideomycetes</taxon>
        <taxon>Pleosporomycetidae</taxon>
        <taxon>Pleosporales</taxon>
        <taxon>Delitschiaceae</taxon>
        <taxon>Delitschia</taxon>
    </lineage>
</organism>
<gene>
    <name evidence="2" type="ORF">GQ43DRAFT_236923</name>
</gene>
<comment type="caution">
    <text evidence="2">The sequence shown here is derived from an EMBL/GenBank/DDBJ whole genome shotgun (WGS) entry which is preliminary data.</text>
</comment>
<sequence length="152" mass="16689">MTLTSSPSLIVFPSGGSSLAKLPGNSSLKILPKSPLTLDHVLCSASFLYSSRFEIVSSIFFLSLMTVLIMFLRLTSFFSTLSIMLMTLGLILFFIPWKRSAMFLSVALHSAMFCPLKSYGVPVRPKCSLSSMIHSCSFSSAFRLWAAPSRSL</sequence>
<feature type="transmembrane region" description="Helical" evidence="1">
    <location>
        <begin position="77"/>
        <end position="95"/>
    </location>
</feature>
<keyword evidence="1" id="KW-1133">Transmembrane helix</keyword>